<dbReference type="EMBL" id="MN988486">
    <property type="protein sequence ID" value="QIG68171.1"/>
    <property type="molecule type" value="Genomic_DNA"/>
</dbReference>
<name>A0A7S5QYB9_9CAUD</name>
<dbReference type="Proteomes" id="UP000605518">
    <property type="component" value="Segment"/>
</dbReference>
<organism evidence="1 2">
    <name type="scientific">Rhizobium phage RHph_Y68</name>
    <dbReference type="NCBI Taxonomy" id="2509787"/>
    <lineage>
        <taxon>Viruses</taxon>
        <taxon>Duplodnaviria</taxon>
        <taxon>Heunggongvirae</taxon>
        <taxon>Uroviricota</taxon>
        <taxon>Caudoviricetes</taxon>
        <taxon>Pootjesviridae</taxon>
        <taxon>Staniewskivirinae</taxon>
        <taxon>Trinifflemingvirus</taxon>
        <taxon>Trinifflemingvirus Y68</taxon>
    </lineage>
</organism>
<reference evidence="1" key="1">
    <citation type="submission" date="2020-01" db="EMBL/GenBank/DDBJ databases">
        <title>Patterns of diversity and host range of bacteriophage communities associated with bean-nodulatin bacteria.</title>
        <authorList>
            <person name="Vann Cauwenberghe J."/>
            <person name="Santamaria R.I."/>
            <person name="Bustos P."/>
            <person name="Juarez S."/>
            <person name="Gonzalez V."/>
        </authorList>
    </citation>
    <scope>NUCLEOTIDE SEQUENCE</scope>
</reference>
<evidence type="ECO:0000313" key="2">
    <source>
        <dbReference type="Proteomes" id="UP000605518"/>
    </source>
</evidence>
<accession>A0A7S5QYB9</accession>
<sequence>MLISSAIFGYEIICDEQVNDREDIEQSRLRVDFDISWTDNTINISPEPAIWNRFVSNEVYEEFMSDLYADMKAKYAGRLYSDRLSEDIYNFIQDRVKDYQDEGLLK</sequence>
<protein>
    <submittedName>
        <fullName evidence="1">Uncharacterized protein</fullName>
    </submittedName>
</protein>
<proteinExistence type="predicted"/>
<keyword evidence="2" id="KW-1185">Reference proteome</keyword>
<evidence type="ECO:0000313" key="1">
    <source>
        <dbReference type="EMBL" id="QIG68171.1"/>
    </source>
</evidence>
<gene>
    <name evidence="1" type="ORF">EVB55_236</name>
</gene>